<evidence type="ECO:0000259" key="1">
    <source>
        <dbReference type="Pfam" id="PF10979"/>
    </source>
</evidence>
<reference evidence="3" key="2">
    <citation type="submission" date="2020-02" db="EMBL/GenBank/DDBJ databases">
        <authorList>
            <consortium name="NCBI Pathogen Detection Project"/>
        </authorList>
    </citation>
    <scope>NUCLEOTIDE SEQUENCE</scope>
    <source>
        <strain evidence="3">MA.BM_SE06/8</strain>
    </source>
</reference>
<evidence type="ECO:0000259" key="2">
    <source>
        <dbReference type="Pfam" id="PF23771"/>
    </source>
</evidence>
<feature type="domain" description="DUF2786" evidence="1">
    <location>
        <begin position="6"/>
        <end position="43"/>
    </location>
</feature>
<proteinExistence type="predicted"/>
<comment type="caution">
    <text evidence="3">The sequence shown here is derived from an EMBL/GenBank/DDBJ whole genome shotgun (WGS) entry which is preliminary data.</text>
</comment>
<name>A0A763VVT0_SALER</name>
<dbReference type="Pfam" id="PF23771">
    <property type="entry name" value="DUF7168"/>
    <property type="match status" value="1"/>
</dbReference>
<feature type="domain" description="DUF7168" evidence="2">
    <location>
        <begin position="59"/>
        <end position="203"/>
    </location>
</feature>
<protein>
    <submittedName>
        <fullName evidence="3">DUF2786 domain-containing protein</fullName>
    </submittedName>
</protein>
<dbReference type="Pfam" id="PF10979">
    <property type="entry name" value="DUF2786"/>
    <property type="match status" value="1"/>
</dbReference>
<dbReference type="PIRSF" id="PIRSF028111">
    <property type="entry name" value="UCP028111"/>
    <property type="match status" value="1"/>
</dbReference>
<dbReference type="InterPro" id="IPR016868">
    <property type="entry name" value="Phage_B3_Orf5"/>
</dbReference>
<dbReference type="EMBL" id="DAAYKZ010000031">
    <property type="protein sequence ID" value="HAG4654603.1"/>
    <property type="molecule type" value="Genomic_DNA"/>
</dbReference>
<dbReference type="InterPro" id="IPR024498">
    <property type="entry name" value="DUF2786"/>
</dbReference>
<sequence length="248" mass="28066">MSDRERLLSRIRRLMALGSRNSNPHEAARALGLAQKLMLRHNIAPDDLSLKDIRESVCHHPGTDAQTIPAWLNALATVVCMATGCRCWFGWHVHTGLKGTRRIRRSLHFYGLHERPEVAAYVFTVLARQLRASTKAHMTKKGRPGRVRLQTRRNRADQFREGWVTGVWQVLKDFSPTSDEGQLLQRWLTQRLKSDALNAVAVREARTCRGDREARLAGWHAGQDARLHRGLSGAFSPDLLTNGGETRD</sequence>
<evidence type="ECO:0000313" key="3">
    <source>
        <dbReference type="EMBL" id="HAG4654603.1"/>
    </source>
</evidence>
<gene>
    <name evidence="3" type="ORF">G8382_004581</name>
</gene>
<organism evidence="3">
    <name type="scientific">Salmonella enterica</name>
    <name type="common">Salmonella choleraesuis</name>
    <dbReference type="NCBI Taxonomy" id="28901"/>
    <lineage>
        <taxon>Bacteria</taxon>
        <taxon>Pseudomonadati</taxon>
        <taxon>Pseudomonadota</taxon>
        <taxon>Gammaproteobacteria</taxon>
        <taxon>Enterobacterales</taxon>
        <taxon>Enterobacteriaceae</taxon>
        <taxon>Salmonella</taxon>
    </lineage>
</organism>
<accession>A0A763VVT0</accession>
<dbReference type="AlphaFoldDB" id="A0A763VVT0"/>
<reference evidence="3" key="1">
    <citation type="journal article" date="2018" name="Genome Biol.">
        <title>SKESA: strategic k-mer extension for scrupulous assemblies.</title>
        <authorList>
            <person name="Souvorov A."/>
            <person name="Agarwala R."/>
            <person name="Lipman D.J."/>
        </authorList>
    </citation>
    <scope>NUCLEOTIDE SEQUENCE</scope>
    <source>
        <strain evidence="3">MA.BM_SE06/8</strain>
    </source>
</reference>
<dbReference type="InterPro" id="IPR055592">
    <property type="entry name" value="DUF7168"/>
</dbReference>